<keyword evidence="1" id="KW-0560">Oxidoreductase</keyword>
<evidence type="ECO:0000313" key="3">
    <source>
        <dbReference type="EMBL" id="GLB46502.1"/>
    </source>
</evidence>
<sequence length="234" mass="27735">MKTLVIISHPDIKTSTTQAFLRDAQKNLKQVTWHPLDVLYSNYQIQIEKEQQLLTQFDRIIFQFPMYWYSSPALLKKWEDDVLTRNFVYLSEQASLKGKELGIVTSLGMPLREYQRGGVENFSISEMLIPYQALAKRAGMKFLKPFVISQFAYMTNQKRAKCLIDYQNYITNPKYDHFANYEKWMIQQLNEFKQTLPDDKQLIFQTVIDQIQNNADQLAELNWEVNMMKKKEGY</sequence>
<dbReference type="GO" id="GO:0010181">
    <property type="term" value="F:FMN binding"/>
    <property type="evidence" value="ECO:0007669"/>
    <property type="project" value="TreeGrafter"/>
</dbReference>
<dbReference type="PANTHER" id="PTHR47307:SF1">
    <property type="entry name" value="GLUTATHIONE-REGULATED POTASSIUM-EFFLUX SYSTEM ANCILLARY PROTEIN KEFG"/>
    <property type="match status" value="1"/>
</dbReference>
<dbReference type="InterPro" id="IPR003680">
    <property type="entry name" value="Flavodoxin_fold"/>
</dbReference>
<dbReference type="AlphaFoldDB" id="A0A9W6B029"/>
<evidence type="ECO:0000256" key="1">
    <source>
        <dbReference type="ARBA" id="ARBA00023002"/>
    </source>
</evidence>
<dbReference type="SUPFAM" id="SSF52218">
    <property type="entry name" value="Flavoproteins"/>
    <property type="match status" value="1"/>
</dbReference>
<feature type="domain" description="Flavodoxin-like fold" evidence="2">
    <location>
        <begin position="1"/>
        <end position="168"/>
    </location>
</feature>
<dbReference type="RefSeq" id="WP_286135970.1">
    <property type="nucleotide sequence ID" value="NZ_BRPL01000002.1"/>
</dbReference>
<dbReference type="Gene3D" id="3.40.50.360">
    <property type="match status" value="1"/>
</dbReference>
<dbReference type="GO" id="GO:0009055">
    <property type="term" value="F:electron transfer activity"/>
    <property type="evidence" value="ECO:0007669"/>
    <property type="project" value="TreeGrafter"/>
</dbReference>
<proteinExistence type="predicted"/>
<dbReference type="InterPro" id="IPR029039">
    <property type="entry name" value="Flavoprotein-like_sf"/>
</dbReference>
<dbReference type="Pfam" id="PF02525">
    <property type="entry name" value="Flavodoxin_2"/>
    <property type="match status" value="1"/>
</dbReference>
<keyword evidence="4" id="KW-1185">Reference proteome</keyword>
<dbReference type="GO" id="GO:0003955">
    <property type="term" value="F:NAD(P)H dehydrogenase (quinone) activity"/>
    <property type="evidence" value="ECO:0007669"/>
    <property type="project" value="TreeGrafter"/>
</dbReference>
<reference evidence="3" key="1">
    <citation type="submission" date="2022-07" db="EMBL/GenBank/DDBJ databases">
        <authorList>
            <person name="Kouya T."/>
            <person name="Ishiyama Y."/>
        </authorList>
    </citation>
    <scope>NUCLEOTIDE SEQUENCE</scope>
    <source>
        <strain evidence="3">WR16-4</strain>
    </source>
</reference>
<reference evidence="3" key="2">
    <citation type="journal article" date="2023" name="PLoS ONE">
        <title>Philodulcilactobacillus myokoensis gen. nov., sp. nov., a fructophilic, acidophilic, and agar-phobic lactic acid bacterium isolated from fermented vegetable extracts.</title>
        <authorList>
            <person name="Kouya T."/>
            <person name="Ishiyama Y."/>
            <person name="Ohashi S."/>
            <person name="Kumakubo R."/>
            <person name="Yamazaki T."/>
            <person name="Otaki T."/>
        </authorList>
    </citation>
    <scope>NUCLEOTIDE SEQUENCE</scope>
    <source>
        <strain evidence="3">WR16-4</strain>
    </source>
</reference>
<accession>A0A9W6B029</accession>
<organism evidence="3 4">
    <name type="scientific">Philodulcilactobacillus myokoensis</name>
    <dbReference type="NCBI Taxonomy" id="2929573"/>
    <lineage>
        <taxon>Bacteria</taxon>
        <taxon>Bacillati</taxon>
        <taxon>Bacillota</taxon>
        <taxon>Bacilli</taxon>
        <taxon>Lactobacillales</taxon>
        <taxon>Lactobacillaceae</taxon>
        <taxon>Philodulcilactobacillus</taxon>
    </lineage>
</organism>
<gene>
    <name evidence="3" type="ORF">WR164_04810</name>
</gene>
<dbReference type="EMBL" id="BRPL01000002">
    <property type="protein sequence ID" value="GLB46502.1"/>
    <property type="molecule type" value="Genomic_DNA"/>
</dbReference>
<comment type="caution">
    <text evidence="3">The sequence shown here is derived from an EMBL/GenBank/DDBJ whole genome shotgun (WGS) entry which is preliminary data.</text>
</comment>
<dbReference type="PANTHER" id="PTHR47307">
    <property type="entry name" value="GLUTATHIONE-REGULATED POTASSIUM-EFFLUX SYSTEM ANCILLARY PROTEIN KEFG"/>
    <property type="match status" value="1"/>
</dbReference>
<evidence type="ECO:0000259" key="2">
    <source>
        <dbReference type="Pfam" id="PF02525"/>
    </source>
</evidence>
<dbReference type="InterPro" id="IPR046980">
    <property type="entry name" value="KefG/KefF"/>
</dbReference>
<protein>
    <submittedName>
        <fullName evidence="3">NAD(P)H dehydrogenase</fullName>
    </submittedName>
</protein>
<evidence type="ECO:0000313" key="4">
    <source>
        <dbReference type="Proteomes" id="UP001144204"/>
    </source>
</evidence>
<name>A0A9W6B029_9LACO</name>
<dbReference type="Proteomes" id="UP001144204">
    <property type="component" value="Unassembled WGS sequence"/>
</dbReference>